<dbReference type="AlphaFoldDB" id="H0UM49"/>
<dbReference type="InterPro" id="IPR050377">
    <property type="entry name" value="Radical_SAM_PqqE_MftC-like"/>
</dbReference>
<evidence type="ECO:0000256" key="2">
    <source>
        <dbReference type="ARBA" id="ARBA00022723"/>
    </source>
</evidence>
<keyword evidence="4" id="KW-0411">Iron-sulfur</keyword>
<evidence type="ECO:0000256" key="1">
    <source>
        <dbReference type="ARBA" id="ARBA00022691"/>
    </source>
</evidence>
<dbReference type="EMBL" id="CM001376">
    <property type="protein sequence ID" value="EHM13625.1"/>
    <property type="molecule type" value="Genomic_DNA"/>
</dbReference>
<keyword evidence="3" id="KW-0408">Iron</keyword>
<dbReference type="NCBIfam" id="TIGR02495">
    <property type="entry name" value="NrdG2"/>
    <property type="match status" value="1"/>
</dbReference>
<dbReference type="STRING" id="885272.JonanDRAFT_1259"/>
<organism evidence="6 7">
    <name type="scientific">Jonquetella anthropi DSM 22815</name>
    <dbReference type="NCBI Taxonomy" id="885272"/>
    <lineage>
        <taxon>Bacteria</taxon>
        <taxon>Thermotogati</taxon>
        <taxon>Synergistota</taxon>
        <taxon>Synergistia</taxon>
        <taxon>Synergistales</taxon>
        <taxon>Dethiosulfovibrionaceae</taxon>
        <taxon>Jonquetella</taxon>
    </lineage>
</organism>
<dbReference type="RefSeq" id="WP_008521706.1">
    <property type="nucleotide sequence ID" value="NZ_CM001376.1"/>
</dbReference>
<dbReference type="CDD" id="cd01335">
    <property type="entry name" value="Radical_SAM"/>
    <property type="match status" value="1"/>
</dbReference>
<feature type="domain" description="Radical SAM core" evidence="5">
    <location>
        <begin position="13"/>
        <end position="226"/>
    </location>
</feature>
<dbReference type="PANTHER" id="PTHR11228">
    <property type="entry name" value="RADICAL SAM DOMAIN PROTEIN"/>
    <property type="match status" value="1"/>
</dbReference>
<dbReference type="Gene3D" id="3.20.20.70">
    <property type="entry name" value="Aldolase class I"/>
    <property type="match status" value="1"/>
</dbReference>
<evidence type="ECO:0000313" key="6">
    <source>
        <dbReference type="EMBL" id="EHM13625.1"/>
    </source>
</evidence>
<dbReference type="InterPro" id="IPR012840">
    <property type="entry name" value="NrdG2"/>
</dbReference>
<dbReference type="GO" id="GO:0051536">
    <property type="term" value="F:iron-sulfur cluster binding"/>
    <property type="evidence" value="ECO:0007669"/>
    <property type="project" value="UniProtKB-KW"/>
</dbReference>
<proteinExistence type="predicted"/>
<evidence type="ECO:0000256" key="3">
    <source>
        <dbReference type="ARBA" id="ARBA00023004"/>
    </source>
</evidence>
<keyword evidence="1" id="KW-0949">S-adenosyl-L-methionine</keyword>
<dbReference type="Proteomes" id="UP000003806">
    <property type="component" value="Chromosome"/>
</dbReference>
<evidence type="ECO:0000256" key="4">
    <source>
        <dbReference type="ARBA" id="ARBA00023014"/>
    </source>
</evidence>
<accession>H0UM49</accession>
<dbReference type="Pfam" id="PF04055">
    <property type="entry name" value="Radical_SAM"/>
    <property type="match status" value="1"/>
</dbReference>
<dbReference type="SFLD" id="SFLDG01094">
    <property type="entry name" value="Uncharacterised_Radical_SAM_Su"/>
    <property type="match status" value="1"/>
</dbReference>
<dbReference type="SFLD" id="SFLDS00029">
    <property type="entry name" value="Radical_SAM"/>
    <property type="match status" value="1"/>
</dbReference>
<evidence type="ECO:0000259" key="5">
    <source>
        <dbReference type="PROSITE" id="PS51918"/>
    </source>
</evidence>
<dbReference type="InterPro" id="IPR007197">
    <property type="entry name" value="rSAM"/>
</dbReference>
<dbReference type="OrthoDB" id="9782387at2"/>
<protein>
    <submittedName>
        <fullName evidence="6">Anaerobic ribonucleoside-triphosphate reductase activating protein</fullName>
    </submittedName>
</protein>
<dbReference type="InterPro" id="IPR013785">
    <property type="entry name" value="Aldolase_TIM"/>
</dbReference>
<keyword evidence="2" id="KW-0479">Metal-binding</keyword>
<gene>
    <name evidence="6" type="ORF">JonanDRAFT_1259</name>
</gene>
<name>H0UM49_9BACT</name>
<dbReference type="PROSITE" id="PS51918">
    <property type="entry name" value="RADICAL_SAM"/>
    <property type="match status" value="1"/>
</dbReference>
<dbReference type="GO" id="GO:0046872">
    <property type="term" value="F:metal ion binding"/>
    <property type="evidence" value="ECO:0007669"/>
    <property type="project" value="UniProtKB-KW"/>
</dbReference>
<dbReference type="HOGENOM" id="CLU_078147_2_1_0"/>
<dbReference type="InterPro" id="IPR058240">
    <property type="entry name" value="rSAM_sf"/>
</dbReference>
<dbReference type="eggNOG" id="COG1180">
    <property type="taxonomic scope" value="Bacteria"/>
</dbReference>
<dbReference type="PANTHER" id="PTHR11228:SF27">
    <property type="entry name" value="GLYCYL-RADICAL ENZYME ACTIVATING ENZYME MJ1227-RELATED"/>
    <property type="match status" value="1"/>
</dbReference>
<sequence length="229" mass="25413">MLIGGLQRTSLIDYPGLVAATVFTLGCNFRCPWCHNGPLVDQSSDLLDEEDFFSFLASRKRLLDGVVVTGGEPTIHRDLPEFILRIKDMGLKVKLDTNGSHPAMMADLIDKKLVDYIAMDVKAAPSAYRLAAGTTVQLETLRQAIEQTRRLPHEFRLTLVPGIHTVDSMDEYAQFLVRGPLYLQAFRPVETVLAAPFRGARPFTPSELAAFRDRLASLMEGPVVLRSAI</sequence>
<dbReference type="SUPFAM" id="SSF102114">
    <property type="entry name" value="Radical SAM enzymes"/>
    <property type="match status" value="1"/>
</dbReference>
<reference evidence="6 7" key="1">
    <citation type="submission" date="2011-11" db="EMBL/GenBank/DDBJ databases">
        <title>The Noncontiguous Finished genome of Jonquetella anthropi DSM 22815.</title>
        <authorList>
            <consortium name="US DOE Joint Genome Institute (JGI-PGF)"/>
            <person name="Lucas S."/>
            <person name="Copeland A."/>
            <person name="Lapidus A."/>
            <person name="Glavina del Rio T."/>
            <person name="Dalin E."/>
            <person name="Tice H."/>
            <person name="Bruce D."/>
            <person name="Goodwin L."/>
            <person name="Pitluck S."/>
            <person name="Peters L."/>
            <person name="Mikhailova N."/>
            <person name="Held B."/>
            <person name="Kyrpides N."/>
            <person name="Mavromatis K."/>
            <person name="Ivanova N."/>
            <person name="Markowitz V."/>
            <person name="Cheng J.-F."/>
            <person name="Hugenholtz P."/>
            <person name="Woyke T."/>
            <person name="Wu D."/>
            <person name="Gronow S."/>
            <person name="Wellnitz S."/>
            <person name="Brambilla E."/>
            <person name="Klenk H.-P."/>
            <person name="Eisen J.A."/>
        </authorList>
    </citation>
    <scope>NUCLEOTIDE SEQUENCE [LARGE SCALE GENOMIC DNA]</scope>
    <source>
        <strain evidence="6 7">DSM 22815</strain>
    </source>
</reference>
<evidence type="ECO:0000313" key="7">
    <source>
        <dbReference type="Proteomes" id="UP000003806"/>
    </source>
</evidence>
<keyword evidence="7" id="KW-1185">Reference proteome</keyword>
<dbReference type="GO" id="GO:0003824">
    <property type="term" value="F:catalytic activity"/>
    <property type="evidence" value="ECO:0007669"/>
    <property type="project" value="InterPro"/>
</dbReference>